<gene>
    <name evidence="1" type="ORF">NECHADRAFT_101386</name>
</gene>
<dbReference type="EMBL" id="GG698904">
    <property type="protein sequence ID" value="EEU42790.1"/>
    <property type="molecule type" value="Genomic_DNA"/>
</dbReference>
<dbReference type="AlphaFoldDB" id="C7YZE3"/>
<protein>
    <submittedName>
        <fullName evidence="1">Uncharacterized protein</fullName>
    </submittedName>
</protein>
<reference evidence="1 2" key="1">
    <citation type="journal article" date="2009" name="PLoS Genet.">
        <title>The genome of Nectria haematococca: contribution of supernumerary chromosomes to gene expansion.</title>
        <authorList>
            <person name="Coleman J.J."/>
            <person name="Rounsley S.D."/>
            <person name="Rodriguez-Carres M."/>
            <person name="Kuo A."/>
            <person name="Wasmann C.C."/>
            <person name="Grimwood J."/>
            <person name="Schmutz J."/>
            <person name="Taga M."/>
            <person name="White G.J."/>
            <person name="Zhou S."/>
            <person name="Schwartz D.C."/>
            <person name="Freitag M."/>
            <person name="Ma L.J."/>
            <person name="Danchin E.G."/>
            <person name="Henrissat B."/>
            <person name="Coutinho P.M."/>
            <person name="Nelson D.R."/>
            <person name="Straney D."/>
            <person name="Napoli C.A."/>
            <person name="Barker B.M."/>
            <person name="Gribskov M."/>
            <person name="Rep M."/>
            <person name="Kroken S."/>
            <person name="Molnar I."/>
            <person name="Rensing C."/>
            <person name="Kennell J.C."/>
            <person name="Zamora J."/>
            <person name="Farman M.L."/>
            <person name="Selker E.U."/>
            <person name="Salamov A."/>
            <person name="Shapiro H."/>
            <person name="Pangilinan J."/>
            <person name="Lindquist E."/>
            <person name="Lamers C."/>
            <person name="Grigoriev I.V."/>
            <person name="Geiser D.M."/>
            <person name="Covert S.F."/>
            <person name="Temporini E."/>
            <person name="Vanetten H.D."/>
        </authorList>
    </citation>
    <scope>NUCLEOTIDE SEQUENCE [LARGE SCALE GENOMIC DNA]</scope>
    <source>
        <strain evidence="2">ATCC MYA-4622 / CBS 123669 / FGSC 9596 / NRRL 45880 / 77-13-4</strain>
    </source>
</reference>
<dbReference type="InParanoid" id="C7YZE3"/>
<dbReference type="VEuPathDB" id="FungiDB:NECHADRAFT_101386"/>
<accession>C7YZE3</accession>
<dbReference type="OrthoDB" id="10536200at2759"/>
<organism evidence="1 2">
    <name type="scientific">Fusarium vanettenii (strain ATCC MYA-4622 / CBS 123669 / FGSC 9596 / NRRL 45880 / 77-13-4)</name>
    <name type="common">Fusarium solani subsp. pisi</name>
    <dbReference type="NCBI Taxonomy" id="660122"/>
    <lineage>
        <taxon>Eukaryota</taxon>
        <taxon>Fungi</taxon>
        <taxon>Dikarya</taxon>
        <taxon>Ascomycota</taxon>
        <taxon>Pezizomycotina</taxon>
        <taxon>Sordariomycetes</taxon>
        <taxon>Hypocreomycetidae</taxon>
        <taxon>Hypocreales</taxon>
        <taxon>Nectriaceae</taxon>
        <taxon>Fusarium</taxon>
        <taxon>Fusarium solani species complex</taxon>
        <taxon>Fusarium vanettenii</taxon>
    </lineage>
</organism>
<dbReference type="RefSeq" id="XP_003048503.1">
    <property type="nucleotide sequence ID" value="XM_003048457.1"/>
</dbReference>
<proteinExistence type="predicted"/>
<dbReference type="GeneID" id="9667751"/>
<dbReference type="Proteomes" id="UP000005206">
    <property type="component" value="Chromosome 8"/>
</dbReference>
<evidence type="ECO:0000313" key="1">
    <source>
        <dbReference type="EMBL" id="EEU42790.1"/>
    </source>
</evidence>
<dbReference type="KEGG" id="nhe:NECHADRAFT_101386"/>
<evidence type="ECO:0000313" key="2">
    <source>
        <dbReference type="Proteomes" id="UP000005206"/>
    </source>
</evidence>
<name>C7YZE3_FUSV7</name>
<sequence length="180" mass="19356">MPEFASGPPPAVGELAGPSAALRSSLLLQIPGTSRMRVCVELVLAGYQRRVDIEVETANVLSWYHHVSRLEASCSPHYLIDRIPLNYPKVRLPFVLRLDLRFPADTHLPYRVLCSLADAASNATPPGRLPAPGLTLALRAVVLNLGDVFTPAGAVVFVASRVATQNAVATAVLDYNRAAH</sequence>
<dbReference type="HOGENOM" id="CLU_1496625_0_0_1"/>
<keyword evidence="2" id="KW-1185">Reference proteome</keyword>